<proteinExistence type="predicted"/>
<evidence type="ECO:0000313" key="3">
    <source>
        <dbReference type="Proteomes" id="UP000181951"/>
    </source>
</evidence>
<dbReference type="AlphaFoldDB" id="A0A1H8U4Y9"/>
<feature type="region of interest" description="Disordered" evidence="1">
    <location>
        <begin position="76"/>
        <end position="95"/>
    </location>
</feature>
<dbReference type="OrthoDB" id="3872513at2"/>
<reference evidence="2 3" key="1">
    <citation type="submission" date="2016-10" db="EMBL/GenBank/DDBJ databases">
        <authorList>
            <person name="de Groot N.N."/>
        </authorList>
    </citation>
    <scope>NUCLEOTIDE SEQUENCE [LARGE SCALE GENOMIC DNA]</scope>
    <source>
        <strain evidence="2 3">CGMCC 4.2026</strain>
    </source>
</reference>
<dbReference type="STRING" id="310780.SAMN05216267_106417"/>
<name>A0A1H8U4Y9_9ACTN</name>
<keyword evidence="3" id="KW-1185">Reference proteome</keyword>
<dbReference type="Proteomes" id="UP000181951">
    <property type="component" value="Unassembled WGS sequence"/>
</dbReference>
<evidence type="ECO:0000256" key="1">
    <source>
        <dbReference type="SAM" id="MobiDB-lite"/>
    </source>
</evidence>
<accession>A0A1H8U4Y9</accession>
<sequence length="95" mass="10214">MPATNVPFEPDELDAINRAAQASGKSARQYIKDAALSAALGRQEAFLSAALTVGEHTREAFQLQFSETEEQRALRAAEAAAAREVHDEDEGRTAA</sequence>
<dbReference type="RefSeq" id="WP_141725971.1">
    <property type="nucleotide sequence ID" value="NZ_FODD01000064.1"/>
</dbReference>
<evidence type="ECO:0000313" key="2">
    <source>
        <dbReference type="EMBL" id="SEO98241.1"/>
    </source>
</evidence>
<dbReference type="EMBL" id="FODD01000064">
    <property type="protein sequence ID" value="SEO98241.1"/>
    <property type="molecule type" value="Genomic_DNA"/>
</dbReference>
<gene>
    <name evidence="2" type="ORF">SAMN05216267_106417</name>
</gene>
<organism evidence="2 3">
    <name type="scientific">Actinacidiphila rubida</name>
    <dbReference type="NCBI Taxonomy" id="310780"/>
    <lineage>
        <taxon>Bacteria</taxon>
        <taxon>Bacillati</taxon>
        <taxon>Actinomycetota</taxon>
        <taxon>Actinomycetes</taxon>
        <taxon>Kitasatosporales</taxon>
        <taxon>Streptomycetaceae</taxon>
        <taxon>Actinacidiphila</taxon>
    </lineage>
</organism>
<protein>
    <submittedName>
        <fullName evidence="2">Uncharacterized protein</fullName>
    </submittedName>
</protein>